<evidence type="ECO:0000256" key="6">
    <source>
        <dbReference type="ARBA" id="ARBA00023141"/>
    </source>
</evidence>
<dbReference type="Gene3D" id="3.40.50.10860">
    <property type="entry name" value="Leucine Dehydrogenase, chain A, domain 1"/>
    <property type="match status" value="1"/>
</dbReference>
<proteinExistence type="inferred from homology"/>
<dbReference type="HAMAP" id="MF_00222">
    <property type="entry name" value="Shikimate_DH_AroE"/>
    <property type="match status" value="1"/>
</dbReference>
<gene>
    <name evidence="9" type="ORF">G195_000482</name>
</gene>
<organism evidence="9 10">
    <name type="scientific">Phytophthora kernoviae 00238/432</name>
    <dbReference type="NCBI Taxonomy" id="1284355"/>
    <lineage>
        <taxon>Eukaryota</taxon>
        <taxon>Sar</taxon>
        <taxon>Stramenopiles</taxon>
        <taxon>Oomycota</taxon>
        <taxon>Peronosporomycetes</taxon>
        <taxon>Peronosporales</taxon>
        <taxon>Peronosporaceae</taxon>
        <taxon>Phytophthora</taxon>
    </lineage>
</organism>
<dbReference type="Pfam" id="PF01488">
    <property type="entry name" value="Shikimate_DH"/>
    <property type="match status" value="1"/>
</dbReference>
<dbReference type="SUPFAM" id="SSF75471">
    <property type="entry name" value="YhbY-like"/>
    <property type="match status" value="1"/>
</dbReference>
<dbReference type="GO" id="GO:0004764">
    <property type="term" value="F:shikimate 3-dehydrogenase (NADP+) activity"/>
    <property type="evidence" value="ECO:0007669"/>
    <property type="project" value="UniProtKB-EC"/>
</dbReference>
<name>A0A8J4SWK8_9STRA</name>
<dbReference type="InterPro" id="IPR006151">
    <property type="entry name" value="Shikm_DH/Glu-tRNA_Rdtase"/>
</dbReference>
<reference evidence="9" key="2">
    <citation type="submission" date="2020-02" db="EMBL/GenBank/DDBJ databases">
        <authorList>
            <person name="Studholme D.J."/>
        </authorList>
    </citation>
    <scope>NUCLEOTIDE SEQUENCE</scope>
    <source>
        <strain evidence="9">00238/432</strain>
    </source>
</reference>
<comment type="caution">
    <text evidence="9">The sequence shown here is derived from an EMBL/GenBank/DDBJ whole genome shotgun (WGS) entry which is preliminary data.</text>
</comment>
<feature type="domain" description="CRM" evidence="8">
    <location>
        <begin position="213"/>
        <end position="309"/>
    </location>
</feature>
<keyword evidence="6" id="KW-0057">Aromatic amino acid biosynthesis</keyword>
<dbReference type="GO" id="GO:0009073">
    <property type="term" value="P:aromatic amino acid family biosynthetic process"/>
    <property type="evidence" value="ECO:0007669"/>
    <property type="project" value="UniProtKB-KW"/>
</dbReference>
<dbReference type="Gene3D" id="3.40.50.720">
    <property type="entry name" value="NAD(P)-binding Rossmann-like Domain"/>
    <property type="match status" value="1"/>
</dbReference>
<evidence type="ECO:0000256" key="1">
    <source>
        <dbReference type="ARBA" id="ARBA00012962"/>
    </source>
</evidence>
<dbReference type="AlphaFoldDB" id="A0A8J4SWK8"/>
<evidence type="ECO:0000256" key="2">
    <source>
        <dbReference type="ARBA" id="ARBA00022605"/>
    </source>
</evidence>
<dbReference type="PANTHER" id="PTHR21089:SF1">
    <property type="entry name" value="BIFUNCTIONAL 3-DEHYDROQUINATE DEHYDRATASE_SHIKIMATE DEHYDROGENASE, CHLOROPLASTIC"/>
    <property type="match status" value="1"/>
</dbReference>
<dbReference type="InterPro" id="IPR001890">
    <property type="entry name" value="RNA-binding_CRM"/>
</dbReference>
<evidence type="ECO:0000256" key="5">
    <source>
        <dbReference type="ARBA" id="ARBA00023002"/>
    </source>
</evidence>
<dbReference type="SUPFAM" id="SSF51735">
    <property type="entry name" value="NAD(P)-binding Rossmann-fold domains"/>
    <property type="match status" value="1"/>
</dbReference>
<dbReference type="InterPro" id="IPR011342">
    <property type="entry name" value="Shikimate_DH"/>
</dbReference>
<evidence type="ECO:0000313" key="9">
    <source>
        <dbReference type="EMBL" id="KAF4325903.1"/>
    </source>
</evidence>
<dbReference type="NCBIfam" id="TIGR00507">
    <property type="entry name" value="aroE"/>
    <property type="match status" value="1"/>
</dbReference>
<dbReference type="InterPro" id="IPR046346">
    <property type="entry name" value="Aminoacid_DH-like_N_sf"/>
</dbReference>
<dbReference type="InterPro" id="IPR035920">
    <property type="entry name" value="YhbY-like_sf"/>
</dbReference>
<keyword evidence="2" id="KW-0028">Amino-acid biosynthesis</keyword>
<dbReference type="PANTHER" id="PTHR21089">
    <property type="entry name" value="SHIKIMATE DEHYDROGENASE"/>
    <property type="match status" value="1"/>
</dbReference>
<sequence>MGDPIAHSKSPAMHNAALQAAGVNGMYMPLHVHPEQLEAAIRGIVALGYRGVNVTIPHKEQVMQYLDVIDESARLIGAVNTIVNEEGKLTGYNTDGIGYVRSLKEEAVPELAGKRIAVLGAGGAARGVIYALALEKPDRISILNRTADRAVSLASDLQAHGLGDITGGGMEEAVAVLASADIVINTTAAGMHPHVDDVPVDPALIRAGAAVSDLIYNPLETRLLREARQRGCTVHGGLGGTNEHLFRHIEDAIEKRELMKVQVLNNNLDDKNEIAEEVARETGSELVQVIGSTIILYKESRDNKQIELPR</sequence>
<keyword evidence="5" id="KW-0560">Oxidoreductase</keyword>
<keyword evidence="3" id="KW-0521">NADP</keyword>
<dbReference type="InterPro" id="IPR017924">
    <property type="entry name" value="RNA-binding_YhbY"/>
</dbReference>
<dbReference type="GO" id="GO:0009423">
    <property type="term" value="P:chorismate biosynthetic process"/>
    <property type="evidence" value="ECO:0007669"/>
    <property type="project" value="UniProtKB-UniPathway"/>
</dbReference>
<dbReference type="GO" id="GO:0003723">
    <property type="term" value="F:RNA binding"/>
    <property type="evidence" value="ECO:0007669"/>
    <property type="project" value="UniProtKB-UniRule"/>
</dbReference>
<evidence type="ECO:0000256" key="7">
    <source>
        <dbReference type="PROSITE-ProRule" id="PRU00626"/>
    </source>
</evidence>
<dbReference type="Pfam" id="PF08501">
    <property type="entry name" value="Shikimate_dh_N"/>
    <property type="match status" value="1"/>
</dbReference>
<dbReference type="EC" id="1.1.1.25" evidence="1"/>
<dbReference type="GO" id="GO:0008652">
    <property type="term" value="P:amino acid biosynthetic process"/>
    <property type="evidence" value="ECO:0007669"/>
    <property type="project" value="UniProtKB-KW"/>
</dbReference>
<dbReference type="Pfam" id="PF01985">
    <property type="entry name" value="CRS1_YhbY"/>
    <property type="match status" value="1"/>
</dbReference>
<dbReference type="Proteomes" id="UP000702964">
    <property type="component" value="Unassembled WGS sequence"/>
</dbReference>
<dbReference type="InterPro" id="IPR013708">
    <property type="entry name" value="Shikimate_DH-bd_N"/>
</dbReference>
<reference evidence="9" key="1">
    <citation type="journal article" date="2015" name="Genom Data">
        <title>Draft genome sequences of Phytophthora kernoviae and Phytophthora ramorum lineage EU2 from Scotland.</title>
        <authorList>
            <person name="Sambles C."/>
            <person name="Schlenzig A."/>
            <person name="O'Neill P."/>
            <person name="Grant M."/>
            <person name="Studholme D.J."/>
        </authorList>
    </citation>
    <scope>NUCLEOTIDE SEQUENCE</scope>
    <source>
        <strain evidence="9">00238/432</strain>
    </source>
</reference>
<dbReference type="UniPathway" id="UPA00053">
    <property type="reaction ID" value="UER00087"/>
</dbReference>
<dbReference type="NCBIfam" id="TIGR00253">
    <property type="entry name" value="RNA_bind_YhbY"/>
    <property type="match status" value="1"/>
</dbReference>
<dbReference type="FunFam" id="3.40.50.10860:FF:000004">
    <property type="entry name" value="Quinate/shikimate dehydrogenase"/>
    <property type="match status" value="1"/>
</dbReference>
<dbReference type="InterPro" id="IPR036291">
    <property type="entry name" value="NAD(P)-bd_dom_sf"/>
</dbReference>
<dbReference type="GO" id="GO:0050661">
    <property type="term" value="F:NADP binding"/>
    <property type="evidence" value="ECO:0007669"/>
    <property type="project" value="InterPro"/>
</dbReference>
<dbReference type="PROSITE" id="PS51295">
    <property type="entry name" value="CRM"/>
    <property type="match status" value="1"/>
</dbReference>
<accession>A0A8J4SWK8</accession>
<dbReference type="EMBL" id="AOFI03000002">
    <property type="protein sequence ID" value="KAF4325903.1"/>
    <property type="molecule type" value="Genomic_DNA"/>
</dbReference>
<keyword evidence="4 7" id="KW-0694">RNA-binding</keyword>
<dbReference type="SMART" id="SM01103">
    <property type="entry name" value="CRS1_YhbY"/>
    <property type="match status" value="1"/>
</dbReference>
<dbReference type="CDD" id="cd01065">
    <property type="entry name" value="NAD_bind_Shikimate_DH"/>
    <property type="match status" value="1"/>
</dbReference>
<dbReference type="SUPFAM" id="SSF53223">
    <property type="entry name" value="Aminoacid dehydrogenase-like, N-terminal domain"/>
    <property type="match status" value="1"/>
</dbReference>
<evidence type="ECO:0000259" key="8">
    <source>
        <dbReference type="PROSITE" id="PS51295"/>
    </source>
</evidence>
<evidence type="ECO:0000256" key="4">
    <source>
        <dbReference type="ARBA" id="ARBA00022884"/>
    </source>
</evidence>
<dbReference type="InterPro" id="IPR022893">
    <property type="entry name" value="Shikimate_DH_fam"/>
</dbReference>
<evidence type="ECO:0000313" key="10">
    <source>
        <dbReference type="Proteomes" id="UP000702964"/>
    </source>
</evidence>
<protein>
    <recommendedName>
        <fullName evidence="1">shikimate dehydrogenase (NADP(+))</fullName>
        <ecNumber evidence="1">1.1.1.25</ecNumber>
    </recommendedName>
</protein>
<evidence type="ECO:0000256" key="3">
    <source>
        <dbReference type="ARBA" id="ARBA00022857"/>
    </source>
</evidence>
<dbReference type="GO" id="GO:0019632">
    <property type="term" value="P:shikimate metabolic process"/>
    <property type="evidence" value="ECO:0007669"/>
    <property type="project" value="InterPro"/>
</dbReference>